<dbReference type="Proteomes" id="UP000829685">
    <property type="component" value="Unassembled WGS sequence"/>
</dbReference>
<dbReference type="AlphaFoldDB" id="A0A9Q0AQJ0"/>
<name>A0A9Q0AQJ0_9PEZI</name>
<comment type="caution">
    <text evidence="1">The sequence shown here is derived from an EMBL/GenBank/DDBJ whole genome shotgun (WGS) entry which is preliminary data.</text>
</comment>
<dbReference type="EMBL" id="JAFIMR010000004">
    <property type="protein sequence ID" value="KAI1879639.1"/>
    <property type="molecule type" value="Genomic_DNA"/>
</dbReference>
<proteinExistence type="predicted"/>
<accession>A0A9Q0AQJ0</accession>
<sequence length="208" mass="22900">MAWIDQAPWLACSAVILLTLAALRFLPGYTPDQSQARLWQTLDAIGPRATEGYTKFCKAQNLPFILPSLWAGRAVVVLPPSLLPLLNRQDSELAAHGPQSDTIQLPYMMSDPDVYHNPIQYDVVRRNRSRRDIGALAAATSEELHAAFSAFWVADGNEWAALNNWDACGKVLAKASHQAAACREYQGAAVRKGTLDNYNPPNQRSGQL</sequence>
<keyword evidence="2" id="KW-1185">Reference proteome</keyword>
<organism evidence="1 2">
    <name type="scientific">Neoarthrinium moseri</name>
    <dbReference type="NCBI Taxonomy" id="1658444"/>
    <lineage>
        <taxon>Eukaryota</taxon>
        <taxon>Fungi</taxon>
        <taxon>Dikarya</taxon>
        <taxon>Ascomycota</taxon>
        <taxon>Pezizomycotina</taxon>
        <taxon>Sordariomycetes</taxon>
        <taxon>Xylariomycetidae</taxon>
        <taxon>Amphisphaeriales</taxon>
        <taxon>Apiosporaceae</taxon>
        <taxon>Neoarthrinium</taxon>
    </lineage>
</organism>
<evidence type="ECO:0000313" key="2">
    <source>
        <dbReference type="Proteomes" id="UP000829685"/>
    </source>
</evidence>
<evidence type="ECO:0000313" key="1">
    <source>
        <dbReference type="EMBL" id="KAI1879639.1"/>
    </source>
</evidence>
<reference evidence="1" key="1">
    <citation type="submission" date="2021-03" db="EMBL/GenBank/DDBJ databases">
        <title>Revisited historic fungal species revealed as producer of novel bioactive compounds through whole genome sequencing and comparative genomics.</title>
        <authorList>
            <person name="Vignolle G.A."/>
            <person name="Hochenegger N."/>
            <person name="Mach R.L."/>
            <person name="Mach-Aigner A.R."/>
            <person name="Javad Rahimi M."/>
            <person name="Salim K.A."/>
            <person name="Chan C.M."/>
            <person name="Lim L.B.L."/>
            <person name="Cai F."/>
            <person name="Druzhinina I.S."/>
            <person name="U'Ren J.M."/>
            <person name="Derntl C."/>
        </authorList>
    </citation>
    <scope>NUCLEOTIDE SEQUENCE</scope>
    <source>
        <strain evidence="1">TUCIM 5799</strain>
    </source>
</reference>
<protein>
    <submittedName>
        <fullName evidence="1">Uncharacterized protein</fullName>
    </submittedName>
</protein>
<gene>
    <name evidence="1" type="ORF">JX265_002593</name>
</gene>